<dbReference type="InterPro" id="IPR027417">
    <property type="entry name" value="P-loop_NTPase"/>
</dbReference>
<dbReference type="EMBL" id="JACHIA010000016">
    <property type="protein sequence ID" value="MBB6072534.1"/>
    <property type="molecule type" value="Genomic_DNA"/>
</dbReference>
<gene>
    <name evidence="3" type="ORF">HNQ61_004197</name>
</gene>
<protein>
    <recommendedName>
        <fullName evidence="2">RecA-like N-terminal domain-containing protein</fullName>
    </recommendedName>
</protein>
<feature type="domain" description="RecA-like N-terminal" evidence="2">
    <location>
        <begin position="12"/>
        <end position="146"/>
    </location>
</feature>
<proteinExistence type="predicted"/>
<evidence type="ECO:0000313" key="3">
    <source>
        <dbReference type="EMBL" id="MBB6072534.1"/>
    </source>
</evidence>
<keyword evidence="4" id="KW-1185">Reference proteome</keyword>
<evidence type="ECO:0000259" key="2">
    <source>
        <dbReference type="Pfam" id="PF00154"/>
    </source>
</evidence>
<evidence type="ECO:0000256" key="1">
    <source>
        <dbReference type="SAM" id="MobiDB-lite"/>
    </source>
</evidence>
<dbReference type="SUPFAM" id="SSF52540">
    <property type="entry name" value="P-loop containing nucleoside triphosphate hydrolases"/>
    <property type="match status" value="1"/>
</dbReference>
<organism evidence="3 4">
    <name type="scientific">Longimicrobium terrae</name>
    <dbReference type="NCBI Taxonomy" id="1639882"/>
    <lineage>
        <taxon>Bacteria</taxon>
        <taxon>Pseudomonadati</taxon>
        <taxon>Gemmatimonadota</taxon>
        <taxon>Longimicrobiia</taxon>
        <taxon>Longimicrobiales</taxon>
        <taxon>Longimicrobiaceae</taxon>
        <taxon>Longimicrobium</taxon>
    </lineage>
</organism>
<dbReference type="RefSeq" id="WP_170032830.1">
    <property type="nucleotide sequence ID" value="NZ_JABDTL010000001.1"/>
</dbReference>
<dbReference type="InterPro" id="IPR049428">
    <property type="entry name" value="RecA-like_N"/>
</dbReference>
<accession>A0A841H3F6</accession>
<reference evidence="3 4" key="1">
    <citation type="submission" date="2020-08" db="EMBL/GenBank/DDBJ databases">
        <title>Genomic Encyclopedia of Type Strains, Phase IV (KMG-IV): sequencing the most valuable type-strain genomes for metagenomic binning, comparative biology and taxonomic classification.</title>
        <authorList>
            <person name="Goeker M."/>
        </authorList>
    </citation>
    <scope>NUCLEOTIDE SEQUENCE [LARGE SCALE GENOMIC DNA]</scope>
    <source>
        <strain evidence="3 4">DSM 29007</strain>
    </source>
</reference>
<dbReference type="AlphaFoldDB" id="A0A841H3F6"/>
<comment type="caution">
    <text evidence="3">The sequence shown here is derived from an EMBL/GenBank/DDBJ whole genome shotgun (WGS) entry which is preliminary data.</text>
</comment>
<evidence type="ECO:0000313" key="4">
    <source>
        <dbReference type="Proteomes" id="UP000582837"/>
    </source>
</evidence>
<name>A0A841H3F6_9BACT</name>
<dbReference type="Pfam" id="PF00154">
    <property type="entry name" value="RecA_N"/>
    <property type="match status" value="1"/>
</dbReference>
<dbReference type="Proteomes" id="UP000582837">
    <property type="component" value="Unassembled WGS sequence"/>
</dbReference>
<sequence length="246" mass="26146">MSAAIDLSVLRARLEERFGTAIVPAPGQAPSREQPGFRTGLAALDALLPGGVPRRALTVWAGEGTAGRTAAMRALVDAACRETRVALVDATGTLDPAAWCGPDGRSRPELWVARPPSAEHAAEGAWVAETMLRTGAFGLVVLDGPAPASTDAHRLRALARETDTALLVSTGGPPPQWRADVRLEFRRTGEGRVGLGPGGRFRRPSAIRMARGEGARAGEREVELVHEPSNRLHPDPGPDRRPRARH</sequence>
<dbReference type="Gene3D" id="3.40.50.300">
    <property type="entry name" value="P-loop containing nucleotide triphosphate hydrolases"/>
    <property type="match status" value="1"/>
</dbReference>
<feature type="region of interest" description="Disordered" evidence="1">
    <location>
        <begin position="211"/>
        <end position="246"/>
    </location>
</feature>